<gene>
    <name evidence="1" type="primary">mobB1</name>
    <name evidence="1" type="ORF">CACET_c04500</name>
</gene>
<sequence>MIPIFSIVGKSSNTGKTTVLCNIIKELKQRGYRVATIKHDVHGFDIDHPGKDTWKHGQAGSDIVMISSPQKFAMIEKVDKEYPLDEIIEKINNIDIIITEGYKSGDKPKLEVYREEIADELLCEDEELFALVTDKVFEKDIPQFNFDEILSLVDFIEEKFLSGSGEK</sequence>
<dbReference type="SUPFAM" id="SSF52540">
    <property type="entry name" value="P-loop containing nucleoside triphosphate hydrolases"/>
    <property type="match status" value="1"/>
</dbReference>
<dbReference type="Gene3D" id="3.40.50.300">
    <property type="entry name" value="P-loop containing nucleotide triphosphate hydrolases"/>
    <property type="match status" value="1"/>
</dbReference>
<accession>A0A0D8IE93</accession>
<evidence type="ECO:0000313" key="1">
    <source>
        <dbReference type="EMBL" id="AKL93966.1"/>
    </source>
</evidence>
<dbReference type="PANTHER" id="PTHR40072">
    <property type="entry name" value="MOLYBDOPTERIN-GUANINE DINUCLEOTIDE BIOSYNTHESIS ADAPTER PROTEIN-RELATED"/>
    <property type="match status" value="1"/>
</dbReference>
<dbReference type="EMBL" id="CP009687">
    <property type="protein sequence ID" value="AKL93966.1"/>
    <property type="molecule type" value="Genomic_DNA"/>
</dbReference>
<organism evidence="1 2">
    <name type="scientific">Clostridium aceticum</name>
    <dbReference type="NCBI Taxonomy" id="84022"/>
    <lineage>
        <taxon>Bacteria</taxon>
        <taxon>Bacillati</taxon>
        <taxon>Bacillota</taxon>
        <taxon>Clostridia</taxon>
        <taxon>Eubacteriales</taxon>
        <taxon>Clostridiaceae</taxon>
        <taxon>Clostridium</taxon>
    </lineage>
</organism>
<dbReference type="Pfam" id="PF03205">
    <property type="entry name" value="MobB"/>
    <property type="match status" value="1"/>
</dbReference>
<dbReference type="InterPro" id="IPR004435">
    <property type="entry name" value="MobB_dom"/>
</dbReference>
<evidence type="ECO:0000313" key="2">
    <source>
        <dbReference type="Proteomes" id="UP000035704"/>
    </source>
</evidence>
<proteinExistence type="predicted"/>
<protein>
    <submittedName>
        <fullName evidence="1">Molybdopterin-guanine dinucleotide biosynthesis protein B</fullName>
    </submittedName>
</protein>
<dbReference type="CDD" id="cd03116">
    <property type="entry name" value="MobB"/>
    <property type="match status" value="1"/>
</dbReference>
<dbReference type="GO" id="GO:0006777">
    <property type="term" value="P:Mo-molybdopterin cofactor biosynthetic process"/>
    <property type="evidence" value="ECO:0007669"/>
    <property type="project" value="InterPro"/>
</dbReference>
<name>A0A0D8IE93_9CLOT</name>
<dbReference type="RefSeq" id="WP_044823162.1">
    <property type="nucleotide sequence ID" value="NZ_CP009687.1"/>
</dbReference>
<reference evidence="1 2" key="1">
    <citation type="submission" date="2014-10" db="EMBL/GenBank/DDBJ databases">
        <title>Genome sequence of Clostridium aceticum DSM 1496.</title>
        <authorList>
            <person name="Poehlein A."/>
            <person name="Schiel-Bengelsdorf B."/>
            <person name="Gottschalk G."/>
            <person name="Duerre P."/>
            <person name="Daniel R."/>
        </authorList>
    </citation>
    <scope>NUCLEOTIDE SEQUENCE [LARGE SCALE GENOMIC DNA]</scope>
    <source>
        <strain evidence="1 2">DSM 1496</strain>
    </source>
</reference>
<dbReference type="KEGG" id="cace:CACET_c04500"/>
<dbReference type="InterPro" id="IPR027417">
    <property type="entry name" value="P-loop_NTPase"/>
</dbReference>
<keyword evidence="2" id="KW-1185">Reference proteome</keyword>
<dbReference type="NCBIfam" id="TIGR00176">
    <property type="entry name" value="mobB"/>
    <property type="match status" value="1"/>
</dbReference>
<dbReference type="InterPro" id="IPR052539">
    <property type="entry name" value="MGD_biosynthesis_adapter"/>
</dbReference>
<dbReference type="PANTHER" id="PTHR40072:SF1">
    <property type="entry name" value="MOLYBDOPTERIN-GUANINE DINUCLEOTIDE BIOSYNTHESIS ADAPTER PROTEIN"/>
    <property type="match status" value="1"/>
</dbReference>
<dbReference type="PATRIC" id="fig|84022.5.peg.1642"/>
<dbReference type="AlphaFoldDB" id="A0A0D8IE93"/>
<dbReference type="STRING" id="84022.CACET_c04500"/>
<dbReference type="Proteomes" id="UP000035704">
    <property type="component" value="Chromosome"/>
</dbReference>
<dbReference type="OrthoDB" id="9786803at2"/>
<dbReference type="GO" id="GO:0005525">
    <property type="term" value="F:GTP binding"/>
    <property type="evidence" value="ECO:0007669"/>
    <property type="project" value="InterPro"/>
</dbReference>